<keyword evidence="1" id="KW-0812">Transmembrane</keyword>
<evidence type="ECO:0000313" key="3">
    <source>
        <dbReference type="Proteomes" id="UP000634011"/>
    </source>
</evidence>
<feature type="transmembrane region" description="Helical" evidence="1">
    <location>
        <begin position="143"/>
        <end position="160"/>
    </location>
</feature>
<keyword evidence="1" id="KW-0472">Membrane</keyword>
<feature type="transmembrane region" description="Helical" evidence="1">
    <location>
        <begin position="87"/>
        <end position="106"/>
    </location>
</feature>
<organism evidence="2 3">
    <name type="scientific">Undibacterium jejuense</name>
    <dbReference type="NCBI Taxonomy" id="1344949"/>
    <lineage>
        <taxon>Bacteria</taxon>
        <taxon>Pseudomonadati</taxon>
        <taxon>Pseudomonadota</taxon>
        <taxon>Betaproteobacteria</taxon>
        <taxon>Burkholderiales</taxon>
        <taxon>Oxalobacteraceae</taxon>
        <taxon>Undibacterium</taxon>
    </lineage>
</organism>
<name>A0A923HGM5_9BURK</name>
<feature type="transmembrane region" description="Helical" evidence="1">
    <location>
        <begin position="166"/>
        <end position="183"/>
    </location>
</feature>
<accession>A0A923HGM5</accession>
<feature type="transmembrane region" description="Helical" evidence="1">
    <location>
        <begin position="21"/>
        <end position="38"/>
    </location>
</feature>
<reference evidence="2" key="1">
    <citation type="submission" date="2020-08" db="EMBL/GenBank/DDBJ databases">
        <title>Novel species isolated from subtropical streams in China.</title>
        <authorList>
            <person name="Lu H."/>
        </authorList>
    </citation>
    <scope>NUCLEOTIDE SEQUENCE</scope>
    <source>
        <strain evidence="2">KACC 12607</strain>
    </source>
</reference>
<evidence type="ECO:0000313" key="2">
    <source>
        <dbReference type="EMBL" id="MBC3862053.1"/>
    </source>
</evidence>
<feature type="transmembrane region" description="Helical" evidence="1">
    <location>
        <begin position="44"/>
        <end position="62"/>
    </location>
</feature>
<feature type="transmembrane region" description="Helical" evidence="1">
    <location>
        <begin position="112"/>
        <end position="131"/>
    </location>
</feature>
<protein>
    <submittedName>
        <fullName evidence="2">Uncharacterized protein</fullName>
    </submittedName>
</protein>
<dbReference type="Proteomes" id="UP000634011">
    <property type="component" value="Unassembled WGS sequence"/>
</dbReference>
<keyword evidence="1" id="KW-1133">Transmembrane helix</keyword>
<dbReference type="RefSeq" id="WP_186911972.1">
    <property type="nucleotide sequence ID" value="NZ_JACOFV010000006.1"/>
</dbReference>
<keyword evidence="3" id="KW-1185">Reference proteome</keyword>
<sequence>MEQAFVQPVSAQASQRRPIGAMIFAVFGSLWLLSWNYYSGSHQTLFNVLIVACGIAIIAWAVSIDKRVRSTLTGIQNDQDSRLTNKAYHLINAAQWLAIFIGINLLNKFGLATWNLPLIVLIVGLHFFPLARLFHQPKHYLTGAYFVLLAVLFPLCSANGPSDVNICLGAGIGLWISALWNLFEIRQTQTMKDLPHTSVI</sequence>
<dbReference type="EMBL" id="JACOFV010000006">
    <property type="protein sequence ID" value="MBC3862053.1"/>
    <property type="molecule type" value="Genomic_DNA"/>
</dbReference>
<evidence type="ECO:0000256" key="1">
    <source>
        <dbReference type="SAM" id="Phobius"/>
    </source>
</evidence>
<comment type="caution">
    <text evidence="2">The sequence shown here is derived from an EMBL/GenBank/DDBJ whole genome shotgun (WGS) entry which is preliminary data.</text>
</comment>
<proteinExistence type="predicted"/>
<dbReference type="AlphaFoldDB" id="A0A923HGM5"/>
<gene>
    <name evidence="2" type="ORF">H8K32_08095</name>
</gene>